<dbReference type="PANTHER" id="PTHR34672:SF2">
    <property type="entry name" value="ARABINOGALACTAN PROTEIN 23"/>
    <property type="match status" value="1"/>
</dbReference>
<comment type="caution">
    <text evidence="1">The sequence shown here is derived from an EMBL/GenBank/DDBJ whole genome shotgun (WGS) entry which is preliminary data.</text>
</comment>
<sequence length="80" mass="8228">MTVFPTGQGWGIIFGDEDGYGDKVLSLKAGPIFNMEMKKISYAVLIAVASMSAAMAAETVNSVAPAPSPNIAASPLVGRP</sequence>
<dbReference type="AlphaFoldDB" id="A0A5C7HBC9"/>
<evidence type="ECO:0000313" key="1">
    <source>
        <dbReference type="EMBL" id="TXG53456.1"/>
    </source>
</evidence>
<dbReference type="Proteomes" id="UP000323000">
    <property type="component" value="Chromosome 10"/>
</dbReference>
<dbReference type="InterPro" id="IPR044702">
    <property type="entry name" value="AGP23/40"/>
</dbReference>
<accession>A0A5C7HBC9</accession>
<protein>
    <submittedName>
        <fullName evidence="1">Uncharacterized protein</fullName>
    </submittedName>
</protein>
<reference evidence="2" key="1">
    <citation type="journal article" date="2019" name="Gigascience">
        <title>De novo genome assembly of the endangered Acer yangbiense, a plant species with extremely small populations endemic to Yunnan Province, China.</title>
        <authorList>
            <person name="Yang J."/>
            <person name="Wariss H.M."/>
            <person name="Tao L."/>
            <person name="Zhang R."/>
            <person name="Yun Q."/>
            <person name="Hollingsworth P."/>
            <person name="Dao Z."/>
            <person name="Luo G."/>
            <person name="Guo H."/>
            <person name="Ma Y."/>
            <person name="Sun W."/>
        </authorList>
    </citation>
    <scope>NUCLEOTIDE SEQUENCE [LARGE SCALE GENOMIC DNA]</scope>
    <source>
        <strain evidence="2">cv. Malutang</strain>
    </source>
</reference>
<evidence type="ECO:0000313" key="2">
    <source>
        <dbReference type="Proteomes" id="UP000323000"/>
    </source>
</evidence>
<organism evidence="1 2">
    <name type="scientific">Acer yangbiense</name>
    <dbReference type="NCBI Taxonomy" id="1000413"/>
    <lineage>
        <taxon>Eukaryota</taxon>
        <taxon>Viridiplantae</taxon>
        <taxon>Streptophyta</taxon>
        <taxon>Embryophyta</taxon>
        <taxon>Tracheophyta</taxon>
        <taxon>Spermatophyta</taxon>
        <taxon>Magnoliopsida</taxon>
        <taxon>eudicotyledons</taxon>
        <taxon>Gunneridae</taxon>
        <taxon>Pentapetalae</taxon>
        <taxon>rosids</taxon>
        <taxon>malvids</taxon>
        <taxon>Sapindales</taxon>
        <taxon>Sapindaceae</taxon>
        <taxon>Hippocastanoideae</taxon>
        <taxon>Acereae</taxon>
        <taxon>Acer</taxon>
    </lineage>
</organism>
<dbReference type="EMBL" id="VAHF01000010">
    <property type="protein sequence ID" value="TXG53456.1"/>
    <property type="molecule type" value="Genomic_DNA"/>
</dbReference>
<gene>
    <name evidence="1" type="ORF">EZV62_022625</name>
</gene>
<name>A0A5C7HBC9_9ROSI</name>
<proteinExistence type="predicted"/>
<keyword evidence="2" id="KW-1185">Reference proteome</keyword>
<dbReference type="PANTHER" id="PTHR34672">
    <property type="entry name" value="POLLEN-SPECIFIC ARABINOGALACTA PROTEIN BAN102"/>
    <property type="match status" value="1"/>
</dbReference>